<evidence type="ECO:0000256" key="1">
    <source>
        <dbReference type="ARBA" id="ARBA00022473"/>
    </source>
</evidence>
<evidence type="ECO:0000256" key="3">
    <source>
        <dbReference type="ARBA" id="ARBA00038386"/>
    </source>
</evidence>
<feature type="repeat" description="ANK" evidence="4">
    <location>
        <begin position="405"/>
        <end position="437"/>
    </location>
</feature>
<comment type="similarity">
    <text evidence="3">Belongs to the NRARP family.</text>
</comment>
<feature type="compositionally biased region" description="Polar residues" evidence="5">
    <location>
        <begin position="271"/>
        <end position="282"/>
    </location>
</feature>
<reference evidence="7 8" key="1">
    <citation type="submission" date="2024-02" db="EMBL/GenBank/DDBJ databases">
        <title>Chromosome-scale genome assembly of the rough periwinkle Littorina saxatilis.</title>
        <authorList>
            <person name="De Jode A."/>
            <person name="Faria R."/>
            <person name="Formenti G."/>
            <person name="Sims Y."/>
            <person name="Smith T.P."/>
            <person name="Tracey A."/>
            <person name="Wood J.M.D."/>
            <person name="Zagrodzka Z.B."/>
            <person name="Johannesson K."/>
            <person name="Butlin R.K."/>
            <person name="Leder E.H."/>
        </authorList>
    </citation>
    <scope>NUCLEOTIDE SEQUENCE [LARGE SCALE GENOMIC DNA]</scope>
    <source>
        <strain evidence="7">Snail1</strain>
        <tissue evidence="7">Muscle</tissue>
    </source>
</reference>
<dbReference type="InterPro" id="IPR002110">
    <property type="entry name" value="Ankyrin_rpt"/>
</dbReference>
<feature type="compositionally biased region" description="Low complexity" evidence="5">
    <location>
        <begin position="188"/>
        <end position="199"/>
    </location>
</feature>
<dbReference type="InterPro" id="IPR036770">
    <property type="entry name" value="Ankyrin_rpt-contain_sf"/>
</dbReference>
<evidence type="ECO:0000256" key="4">
    <source>
        <dbReference type="PROSITE-ProRule" id="PRU00023"/>
    </source>
</evidence>
<feature type="compositionally biased region" description="Polar residues" evidence="5">
    <location>
        <begin position="148"/>
        <end position="180"/>
    </location>
</feature>
<dbReference type="PANTHER" id="PTHR24179:SF21">
    <property type="entry name" value="MYOSIN BINDING SUBUNIT, ISOFORM O"/>
    <property type="match status" value="1"/>
</dbReference>
<keyword evidence="8" id="KW-1185">Reference proteome</keyword>
<dbReference type="Pfam" id="PF12796">
    <property type="entry name" value="Ank_2"/>
    <property type="match status" value="1"/>
</dbReference>
<feature type="compositionally biased region" description="Polar residues" evidence="5">
    <location>
        <begin position="289"/>
        <end position="304"/>
    </location>
</feature>
<dbReference type="SUPFAM" id="SSF48403">
    <property type="entry name" value="Ankyrin repeat"/>
    <property type="match status" value="1"/>
</dbReference>
<sequence>MPTATSLTDSTVRHTNMTSPKGSPTSRGSNRAMMVLRIPGPTEAEQGGEDSERKKEGAALLKAGTNRVCTPPDERDVTDTKCVLSDPLPRHRKGHRYDSGERHNSHSHHTDKKTAPCGDSGDDSDTTKNTLVNAVVQHADEKKISPCADSQRNSVQSGESGSEMNAQSQSVDKATTADNRSSNKDTSHSSASSDSKAVSENGDSCVHGCDSDTAFKPSDSSASVSSVFDDSSSKQSASTESSTTSTARKTEAVSSQPEIVPALKRKDSVKNRSLNRTVSVTEPQDKTISEQQNEPGKSALSASDNGEDTDATPAVPNLSKRRISFPADSVLTAVIQDGDTAELVRILTGRHGPGLVSGGGGRGVDVCASNHVGLTALHHAVLANNLDAAKLLLAHGADVNAQDVHGFSPLHTAAACGFLPFTSFLLLFGADVFSLTSECELPVDVARDVEVIRVLTSEMTRQVHQELWLTSLLRSRLEEGWVIVRKVLACVLLFMVYIFMFAKSLWRRHRKKD</sequence>
<dbReference type="SMART" id="SM00248">
    <property type="entry name" value="ANK"/>
    <property type="match status" value="2"/>
</dbReference>
<feature type="region of interest" description="Disordered" evidence="5">
    <location>
        <begin position="1"/>
        <end position="318"/>
    </location>
</feature>
<keyword evidence="6" id="KW-1133">Transmembrane helix</keyword>
<feature type="transmembrane region" description="Helical" evidence="6">
    <location>
        <begin position="480"/>
        <end position="502"/>
    </location>
</feature>
<dbReference type="InterPro" id="IPR051226">
    <property type="entry name" value="PP1_Regulatory_Subunit"/>
</dbReference>
<dbReference type="GO" id="GO:0005737">
    <property type="term" value="C:cytoplasm"/>
    <property type="evidence" value="ECO:0007669"/>
    <property type="project" value="TreeGrafter"/>
</dbReference>
<dbReference type="PANTHER" id="PTHR24179">
    <property type="entry name" value="PROTEIN PHOSPHATASE 1 REGULATORY SUBUNIT 12"/>
    <property type="match status" value="1"/>
</dbReference>
<keyword evidence="1" id="KW-0217">Developmental protein</keyword>
<dbReference type="EMBL" id="JBAMIC010000008">
    <property type="protein sequence ID" value="KAK7103150.1"/>
    <property type="molecule type" value="Genomic_DNA"/>
</dbReference>
<evidence type="ECO:0000313" key="8">
    <source>
        <dbReference type="Proteomes" id="UP001374579"/>
    </source>
</evidence>
<keyword evidence="4" id="KW-0040">ANK repeat</keyword>
<feature type="compositionally biased region" description="Polar residues" evidence="5">
    <location>
        <begin position="1"/>
        <end position="29"/>
    </location>
</feature>
<protein>
    <submittedName>
        <fullName evidence="7">Uncharacterized protein</fullName>
    </submittedName>
</protein>
<feature type="repeat" description="ANK" evidence="4">
    <location>
        <begin position="372"/>
        <end position="404"/>
    </location>
</feature>
<evidence type="ECO:0000256" key="2">
    <source>
        <dbReference type="ARBA" id="ARBA00022737"/>
    </source>
</evidence>
<name>A0AAN9BH44_9CAEN</name>
<comment type="caution">
    <text evidence="7">The sequence shown here is derived from an EMBL/GenBank/DDBJ whole genome shotgun (WGS) entry which is preliminary data.</text>
</comment>
<keyword evidence="6" id="KW-0812">Transmembrane</keyword>
<dbReference type="Proteomes" id="UP001374579">
    <property type="component" value="Unassembled WGS sequence"/>
</dbReference>
<dbReference type="PROSITE" id="PS50297">
    <property type="entry name" value="ANK_REP_REGION"/>
    <property type="match status" value="2"/>
</dbReference>
<keyword evidence="6" id="KW-0472">Membrane</keyword>
<organism evidence="7 8">
    <name type="scientific">Littorina saxatilis</name>
    <dbReference type="NCBI Taxonomy" id="31220"/>
    <lineage>
        <taxon>Eukaryota</taxon>
        <taxon>Metazoa</taxon>
        <taxon>Spiralia</taxon>
        <taxon>Lophotrochozoa</taxon>
        <taxon>Mollusca</taxon>
        <taxon>Gastropoda</taxon>
        <taxon>Caenogastropoda</taxon>
        <taxon>Littorinimorpha</taxon>
        <taxon>Littorinoidea</taxon>
        <taxon>Littorinidae</taxon>
        <taxon>Littorina</taxon>
    </lineage>
</organism>
<proteinExistence type="inferred from homology"/>
<accession>A0AAN9BH44</accession>
<evidence type="ECO:0000256" key="5">
    <source>
        <dbReference type="SAM" id="MobiDB-lite"/>
    </source>
</evidence>
<keyword evidence="2" id="KW-0677">Repeat</keyword>
<gene>
    <name evidence="7" type="ORF">V1264_018110</name>
</gene>
<dbReference type="PROSITE" id="PS50088">
    <property type="entry name" value="ANK_REPEAT"/>
    <property type="match status" value="2"/>
</dbReference>
<evidence type="ECO:0000256" key="6">
    <source>
        <dbReference type="SAM" id="Phobius"/>
    </source>
</evidence>
<dbReference type="Gene3D" id="1.25.40.20">
    <property type="entry name" value="Ankyrin repeat-containing domain"/>
    <property type="match status" value="1"/>
</dbReference>
<dbReference type="GO" id="GO:0019208">
    <property type="term" value="F:phosphatase regulator activity"/>
    <property type="evidence" value="ECO:0007669"/>
    <property type="project" value="TreeGrafter"/>
</dbReference>
<feature type="compositionally biased region" description="Low complexity" evidence="5">
    <location>
        <begin position="218"/>
        <end position="247"/>
    </location>
</feature>
<dbReference type="GO" id="GO:0004857">
    <property type="term" value="F:enzyme inhibitor activity"/>
    <property type="evidence" value="ECO:0007669"/>
    <property type="project" value="TreeGrafter"/>
</dbReference>
<dbReference type="AlphaFoldDB" id="A0AAN9BH44"/>
<evidence type="ECO:0000313" key="7">
    <source>
        <dbReference type="EMBL" id="KAK7103150.1"/>
    </source>
</evidence>